<dbReference type="Proteomes" id="UP000605986">
    <property type="component" value="Unassembled WGS sequence"/>
</dbReference>
<accession>A0A8H4KHC5</accession>
<protein>
    <submittedName>
        <fullName evidence="1">Uncharacterized protein</fullName>
    </submittedName>
</protein>
<sequence length="82" mass="9270">MPDQDETTVFIRTGTTAGNQENVQKLTDEWKKKGVKIEAGPNKITYITPFRGQRASTYSTTNFQVRIEEEGLMEGWKVGEST</sequence>
<organism evidence="1 2">
    <name type="scientific">Fusarium austroafricanum</name>
    <dbReference type="NCBI Taxonomy" id="2364996"/>
    <lineage>
        <taxon>Eukaryota</taxon>
        <taxon>Fungi</taxon>
        <taxon>Dikarya</taxon>
        <taxon>Ascomycota</taxon>
        <taxon>Pezizomycotina</taxon>
        <taxon>Sordariomycetes</taxon>
        <taxon>Hypocreomycetidae</taxon>
        <taxon>Hypocreales</taxon>
        <taxon>Nectriaceae</taxon>
        <taxon>Fusarium</taxon>
        <taxon>Fusarium concolor species complex</taxon>
    </lineage>
</organism>
<name>A0A8H4KHC5_9HYPO</name>
<dbReference type="OrthoDB" id="4977346at2759"/>
<reference evidence="1" key="1">
    <citation type="submission" date="2020-01" db="EMBL/GenBank/DDBJ databases">
        <title>Identification and distribution of gene clusters putatively required for synthesis of sphingolipid metabolism inhibitors in phylogenetically diverse species of the filamentous fungus Fusarium.</title>
        <authorList>
            <person name="Kim H.-S."/>
            <person name="Busman M."/>
            <person name="Brown D.W."/>
            <person name="Divon H."/>
            <person name="Uhlig S."/>
            <person name="Proctor R.H."/>
        </authorList>
    </citation>
    <scope>NUCLEOTIDE SEQUENCE</scope>
    <source>
        <strain evidence="1">NRRL 53441</strain>
    </source>
</reference>
<dbReference type="EMBL" id="JAADJG010000223">
    <property type="protein sequence ID" value="KAF4451315.1"/>
    <property type="molecule type" value="Genomic_DNA"/>
</dbReference>
<dbReference type="AlphaFoldDB" id="A0A8H4KHC5"/>
<evidence type="ECO:0000313" key="1">
    <source>
        <dbReference type="EMBL" id="KAF4451315.1"/>
    </source>
</evidence>
<comment type="caution">
    <text evidence="1">The sequence shown here is derived from an EMBL/GenBank/DDBJ whole genome shotgun (WGS) entry which is preliminary data.</text>
</comment>
<proteinExistence type="predicted"/>
<gene>
    <name evidence="1" type="ORF">F53441_5736</name>
</gene>
<evidence type="ECO:0000313" key="2">
    <source>
        <dbReference type="Proteomes" id="UP000605986"/>
    </source>
</evidence>
<keyword evidence="2" id="KW-1185">Reference proteome</keyword>